<dbReference type="InterPro" id="IPR011990">
    <property type="entry name" value="TPR-like_helical_dom_sf"/>
</dbReference>
<evidence type="ECO:0000313" key="3">
    <source>
        <dbReference type="Proteomes" id="UP000651977"/>
    </source>
</evidence>
<dbReference type="Proteomes" id="UP000651977">
    <property type="component" value="Unassembled WGS sequence"/>
</dbReference>
<feature type="signal peptide" evidence="1">
    <location>
        <begin position="1"/>
        <end position="15"/>
    </location>
</feature>
<evidence type="ECO:0000256" key="1">
    <source>
        <dbReference type="SAM" id="SignalP"/>
    </source>
</evidence>
<name>A0ABQ1I0G3_9ALTE</name>
<reference evidence="3" key="1">
    <citation type="journal article" date="2019" name="Int. J. Syst. Evol. Microbiol.">
        <title>The Global Catalogue of Microorganisms (GCM) 10K type strain sequencing project: providing services to taxonomists for standard genome sequencing and annotation.</title>
        <authorList>
            <consortium name="The Broad Institute Genomics Platform"/>
            <consortium name="The Broad Institute Genome Sequencing Center for Infectious Disease"/>
            <person name="Wu L."/>
            <person name="Ma J."/>
        </authorList>
    </citation>
    <scope>NUCLEOTIDE SEQUENCE [LARGE SCALE GENOMIC DNA]</scope>
    <source>
        <strain evidence="3">CGMCC 1.10131</strain>
    </source>
</reference>
<comment type="caution">
    <text evidence="2">The sequence shown here is derived from an EMBL/GenBank/DDBJ whole genome shotgun (WGS) entry which is preliminary data.</text>
</comment>
<dbReference type="SUPFAM" id="SSF48452">
    <property type="entry name" value="TPR-like"/>
    <property type="match status" value="1"/>
</dbReference>
<keyword evidence="1" id="KW-0732">Signal</keyword>
<proteinExistence type="predicted"/>
<dbReference type="EMBL" id="BMDY01000007">
    <property type="protein sequence ID" value="GGB02351.1"/>
    <property type="molecule type" value="Genomic_DNA"/>
</dbReference>
<dbReference type="Gene3D" id="1.25.40.10">
    <property type="entry name" value="Tetratricopeptide repeat domain"/>
    <property type="match status" value="1"/>
</dbReference>
<evidence type="ECO:0000313" key="2">
    <source>
        <dbReference type="EMBL" id="GGB02351.1"/>
    </source>
</evidence>
<organism evidence="2 3">
    <name type="scientific">Agarivorans gilvus</name>
    <dbReference type="NCBI Taxonomy" id="680279"/>
    <lineage>
        <taxon>Bacteria</taxon>
        <taxon>Pseudomonadati</taxon>
        <taxon>Pseudomonadota</taxon>
        <taxon>Gammaproteobacteria</taxon>
        <taxon>Alteromonadales</taxon>
        <taxon>Alteromonadaceae</taxon>
        <taxon>Agarivorans</taxon>
    </lineage>
</organism>
<gene>
    <name evidence="2" type="ORF">GCM10007414_14590</name>
</gene>
<protein>
    <recommendedName>
        <fullName evidence="4">Tetratricopeptide repeat protein</fullName>
    </recommendedName>
</protein>
<keyword evidence="3" id="KW-1185">Reference proteome</keyword>
<accession>A0ABQ1I0G3</accession>
<feature type="chain" id="PRO_5045633104" description="Tetratricopeptide repeat protein" evidence="1">
    <location>
        <begin position="16"/>
        <end position="375"/>
    </location>
</feature>
<sequence length="375" mass="42969">MLSCLGLLLSACASAPQSSNTSQPAVLASVTKDSPVALYSGRYFVNFAAALNQHGETALRGRLDLQKSLDYLEQQYQLSLNTQQREGLASTYSAIIDSTLAALFNSREQQWKYIASEQSSEPIMVSYYRLVTKQGYAYYRFTWFEGAIVDMFNLNSGVGAQDTFDLVVDMDSYQRQHPQQRLERLGDFFNYMRQANYTQLMFAYNDLPKPLKFHDMVLSGIMQAYTDNPQMVLPAPFVIYMQKQQPIHPRFFAYYYNQQQYQLAEACLRVLPKSVLADVRMQMELAELYRAKGEQAQAEALLVEGILNFPDESFAYLGLLDSSITAGEYQQAELVLKVLYDRFALAFSRSDFVAFKAGRDFVKSQQYQRYQNYID</sequence>
<evidence type="ECO:0008006" key="4">
    <source>
        <dbReference type="Google" id="ProtNLM"/>
    </source>
</evidence>